<dbReference type="PANTHER" id="PTHR10151:SF120">
    <property type="entry name" value="BIS(5'-ADENOSYL)-TRIPHOSPHATASE"/>
    <property type="match status" value="1"/>
</dbReference>
<name>A0A9D1IEB7_9FIRM</name>
<organism evidence="2 3">
    <name type="scientific">Candidatus Fimenecus excrementigallinarum</name>
    <dbReference type="NCBI Taxonomy" id="2840816"/>
    <lineage>
        <taxon>Bacteria</taxon>
        <taxon>Bacillati</taxon>
        <taxon>Bacillota</taxon>
        <taxon>Clostridia</taxon>
        <taxon>Candidatus Fimenecus</taxon>
    </lineage>
</organism>
<proteinExistence type="predicted"/>
<accession>A0A9D1IEB7</accession>
<dbReference type="InterPro" id="IPR002591">
    <property type="entry name" value="Phosphodiest/P_Trfase"/>
</dbReference>
<dbReference type="PANTHER" id="PTHR10151">
    <property type="entry name" value="ECTONUCLEOTIDE PYROPHOSPHATASE/PHOSPHODIESTERASE"/>
    <property type="match status" value="1"/>
</dbReference>
<comment type="caution">
    <text evidence="2">The sequence shown here is derived from an EMBL/GenBank/DDBJ whole genome shotgun (WGS) entry which is preliminary data.</text>
</comment>
<protein>
    <submittedName>
        <fullName evidence="2">Alkaline phosphatase family protein</fullName>
    </submittedName>
</protein>
<sequence>MQYKARAAKAAAVLLVGALLAATLCACGKMETKDADTYAAEVEALGYFDNAADALPQTIIHKLIVEHFEAPLPEGKTVKKAIFLGYDGFRADALENVADMEDSAIFYVAGQGGLYHTFSGGVAGESEQATSTAPSWMAMLTGGWAAYNGIDDNGQMKDPQAKTFLTKLAEAGHAVSFTTSWREHTALSYRPDILAAIEQGLPAEYTHQTDDEATFYQVLRYVAKPANAQKTAREDPDVIFFTFEHTDHAGHDTGFGNQNEAYVEAAKTADSWGYEIVKTIEARSTFDTEDWLIVISTDHGGTETSHGGQTPFERMTWLAANKPVEISDENKAFALTK</sequence>
<reference evidence="2" key="2">
    <citation type="journal article" date="2021" name="PeerJ">
        <title>Extensive microbial diversity within the chicken gut microbiome revealed by metagenomics and culture.</title>
        <authorList>
            <person name="Gilroy R."/>
            <person name="Ravi A."/>
            <person name="Getino M."/>
            <person name="Pursley I."/>
            <person name="Horton D.L."/>
            <person name="Alikhan N.F."/>
            <person name="Baker D."/>
            <person name="Gharbi K."/>
            <person name="Hall N."/>
            <person name="Watson M."/>
            <person name="Adriaenssens E.M."/>
            <person name="Foster-Nyarko E."/>
            <person name="Jarju S."/>
            <person name="Secka A."/>
            <person name="Antonio M."/>
            <person name="Oren A."/>
            <person name="Chaudhuri R.R."/>
            <person name="La Ragione R."/>
            <person name="Hildebrand F."/>
            <person name="Pallen M.J."/>
        </authorList>
    </citation>
    <scope>NUCLEOTIDE SEQUENCE</scope>
    <source>
        <strain evidence="2">ChiGjej1B1-19959</strain>
    </source>
</reference>
<evidence type="ECO:0000313" key="2">
    <source>
        <dbReference type="EMBL" id="HIU35648.1"/>
    </source>
</evidence>
<dbReference type="SUPFAM" id="SSF53649">
    <property type="entry name" value="Alkaline phosphatase-like"/>
    <property type="match status" value="1"/>
</dbReference>
<reference evidence="2" key="1">
    <citation type="submission" date="2020-10" db="EMBL/GenBank/DDBJ databases">
        <authorList>
            <person name="Gilroy R."/>
        </authorList>
    </citation>
    <scope>NUCLEOTIDE SEQUENCE</scope>
    <source>
        <strain evidence="2">ChiGjej1B1-19959</strain>
    </source>
</reference>
<dbReference type="EMBL" id="DVMW01000025">
    <property type="protein sequence ID" value="HIU35648.1"/>
    <property type="molecule type" value="Genomic_DNA"/>
</dbReference>
<evidence type="ECO:0000256" key="1">
    <source>
        <dbReference type="SAM" id="SignalP"/>
    </source>
</evidence>
<dbReference type="Proteomes" id="UP000824071">
    <property type="component" value="Unassembled WGS sequence"/>
</dbReference>
<dbReference type="GO" id="GO:0016787">
    <property type="term" value="F:hydrolase activity"/>
    <property type="evidence" value="ECO:0007669"/>
    <property type="project" value="UniProtKB-ARBA"/>
</dbReference>
<evidence type="ECO:0000313" key="3">
    <source>
        <dbReference type="Proteomes" id="UP000824071"/>
    </source>
</evidence>
<dbReference type="Gene3D" id="3.40.720.10">
    <property type="entry name" value="Alkaline Phosphatase, subunit A"/>
    <property type="match status" value="1"/>
</dbReference>
<feature type="chain" id="PRO_5038963291" evidence="1">
    <location>
        <begin position="27"/>
        <end position="337"/>
    </location>
</feature>
<dbReference type="PROSITE" id="PS51257">
    <property type="entry name" value="PROKAR_LIPOPROTEIN"/>
    <property type="match status" value="1"/>
</dbReference>
<keyword evidence="1" id="KW-0732">Signal</keyword>
<dbReference type="Pfam" id="PF01663">
    <property type="entry name" value="Phosphodiest"/>
    <property type="match status" value="1"/>
</dbReference>
<feature type="signal peptide" evidence="1">
    <location>
        <begin position="1"/>
        <end position="26"/>
    </location>
</feature>
<dbReference type="InterPro" id="IPR017850">
    <property type="entry name" value="Alkaline_phosphatase_core_sf"/>
</dbReference>
<dbReference type="AlphaFoldDB" id="A0A9D1IEB7"/>
<gene>
    <name evidence="2" type="ORF">IAC53_03465</name>
</gene>